<dbReference type="EMBL" id="PKHA01000006">
    <property type="protein sequence ID" value="PKY98558.1"/>
    <property type="molecule type" value="Genomic_DNA"/>
</dbReference>
<dbReference type="GeneID" id="81708674"/>
<dbReference type="Gene3D" id="3.40.50.300">
    <property type="entry name" value="P-loop containing nucleotide triphosphate hydrolases"/>
    <property type="match status" value="1"/>
</dbReference>
<dbReference type="PANTHER" id="PTHR43384">
    <property type="entry name" value="SEPTUM SITE-DETERMINING PROTEIN MIND HOMOLOG, CHLOROPLASTIC-RELATED"/>
    <property type="match status" value="1"/>
</dbReference>
<evidence type="ECO:0000313" key="3">
    <source>
        <dbReference type="Proteomes" id="UP000234778"/>
    </source>
</evidence>
<gene>
    <name evidence="2" type="ORF">CYJ26_06975</name>
</gene>
<dbReference type="GO" id="GO:0016887">
    <property type="term" value="F:ATP hydrolysis activity"/>
    <property type="evidence" value="ECO:0007669"/>
    <property type="project" value="TreeGrafter"/>
</dbReference>
<dbReference type="GO" id="GO:0009898">
    <property type="term" value="C:cytoplasmic side of plasma membrane"/>
    <property type="evidence" value="ECO:0007669"/>
    <property type="project" value="TreeGrafter"/>
</dbReference>
<reference evidence="2 3" key="1">
    <citation type="submission" date="2017-12" db="EMBL/GenBank/DDBJ databases">
        <title>Phylogenetic diversity of female urinary microbiome.</title>
        <authorList>
            <person name="Thomas-White K."/>
            <person name="Wolfe A.J."/>
        </authorList>
    </citation>
    <scope>NUCLEOTIDE SEQUENCE [LARGE SCALE GENOMIC DNA]</scope>
    <source>
        <strain evidence="2 3">UMB0319</strain>
    </source>
</reference>
<dbReference type="InterPro" id="IPR050625">
    <property type="entry name" value="ParA/MinD_ATPase"/>
</dbReference>
<dbReference type="GO" id="GO:0005524">
    <property type="term" value="F:ATP binding"/>
    <property type="evidence" value="ECO:0007669"/>
    <property type="project" value="TreeGrafter"/>
</dbReference>
<accession>A0A2I1KSI1</accession>
<dbReference type="Proteomes" id="UP000234778">
    <property type="component" value="Unassembled WGS sequence"/>
</dbReference>
<evidence type="ECO:0000256" key="1">
    <source>
        <dbReference type="SAM" id="MobiDB-lite"/>
    </source>
</evidence>
<comment type="caution">
    <text evidence="2">The sequence shown here is derived from an EMBL/GenBank/DDBJ whole genome shotgun (WGS) entry which is preliminary data.</text>
</comment>
<dbReference type="Pfam" id="PF06564">
    <property type="entry name" value="CBP_BcsQ"/>
    <property type="match status" value="1"/>
</dbReference>
<dbReference type="SUPFAM" id="SSF52540">
    <property type="entry name" value="P-loop containing nucleoside triphosphate hydrolases"/>
    <property type="match status" value="1"/>
</dbReference>
<evidence type="ECO:0000313" key="2">
    <source>
        <dbReference type="EMBL" id="PKY98558.1"/>
    </source>
</evidence>
<dbReference type="GO" id="GO:0005829">
    <property type="term" value="C:cytosol"/>
    <property type="evidence" value="ECO:0007669"/>
    <property type="project" value="TreeGrafter"/>
</dbReference>
<proteinExistence type="predicted"/>
<dbReference type="InterPro" id="IPR027417">
    <property type="entry name" value="P-loop_NTPase"/>
</dbReference>
<feature type="region of interest" description="Disordered" evidence="1">
    <location>
        <begin position="1"/>
        <end position="25"/>
    </location>
</feature>
<dbReference type="InterPro" id="IPR017746">
    <property type="entry name" value="Cellulose_synthase_operon_BcsQ"/>
</dbReference>
<protein>
    <submittedName>
        <fullName evidence="2">Cobalamin biosynthesis protein CobQ</fullName>
    </submittedName>
</protein>
<dbReference type="GO" id="GO:0051782">
    <property type="term" value="P:negative regulation of cell division"/>
    <property type="evidence" value="ECO:0007669"/>
    <property type="project" value="TreeGrafter"/>
</dbReference>
<dbReference type="PANTHER" id="PTHR43384:SF11">
    <property type="entry name" value="SEPTUM SITE DETERMINING PROTEIN"/>
    <property type="match status" value="1"/>
</dbReference>
<sequence length="258" mass="26793">MTRPSPTDLKTAPARQAANQPEARPPGAVVAVVAARGGLGASCLSLLLARALTVAGQKVALVDADPAGGLGLLMGTGPGPGLRWADLPQQETAFRVSRLVDALPTWLGMRVMTGDTRGGARSEEILAPVITALASVHDVVVVDLPRTLPVPPQATVLLLTALDLRSAAAARVLARRIAGESQRPVRLVVLQEGEDIDVDGLVRTTGCQVIGPMAVDRSVAQRTARGDDVTRGRGRARRDARALAHALLEELQGVVAAP</sequence>
<dbReference type="RefSeq" id="WP_050765632.1">
    <property type="nucleotide sequence ID" value="NZ_CP136961.1"/>
</dbReference>
<dbReference type="AlphaFoldDB" id="A0A2I1KSI1"/>
<organism evidence="2 3">
    <name type="scientific">Actinomyces urogenitalis</name>
    <dbReference type="NCBI Taxonomy" id="103621"/>
    <lineage>
        <taxon>Bacteria</taxon>
        <taxon>Bacillati</taxon>
        <taxon>Actinomycetota</taxon>
        <taxon>Actinomycetes</taxon>
        <taxon>Actinomycetales</taxon>
        <taxon>Actinomycetaceae</taxon>
        <taxon>Actinomyces</taxon>
    </lineage>
</organism>
<name>A0A2I1KSI1_9ACTO</name>